<evidence type="ECO:0000256" key="4">
    <source>
        <dbReference type="ARBA" id="ARBA00023134"/>
    </source>
</evidence>
<gene>
    <name evidence="5" type="ORF">EAS64_41690</name>
</gene>
<protein>
    <submittedName>
        <fullName evidence="5">ATP-binding protein</fullName>
    </submittedName>
</protein>
<proteinExistence type="inferred from homology"/>
<dbReference type="SUPFAM" id="SSF52540">
    <property type="entry name" value="P-loop containing nucleoside triphosphate hydrolases"/>
    <property type="match status" value="1"/>
</dbReference>
<keyword evidence="2" id="KW-0547">Nucleotide-binding</keyword>
<dbReference type="GO" id="GO:0005524">
    <property type="term" value="F:ATP binding"/>
    <property type="evidence" value="ECO:0007669"/>
    <property type="project" value="UniProtKB-KW"/>
</dbReference>
<dbReference type="InterPro" id="IPR004130">
    <property type="entry name" value="Gpn"/>
</dbReference>
<sequence length="213" mass="22473">MGSVHSDEQGVGPAADDQVLTAHKILIAGGFGAGKTTLVGAISEVRPLLTEETLSAASVGRDNLAGLPDKKTTTVALDFGRITIGQHLVLYLFGVPGQERFWFMWDELAFGALGAVVLADVRRLSDCFPSVNYFERLGLPFIVAVNCFDDAPSYDSEEIRQALDLDPAVPLVLCDARDLASVKEVLIALVESIAAGQPGAGQVPGRPVAALGR</sequence>
<dbReference type="GO" id="GO:0016787">
    <property type="term" value="F:hydrolase activity"/>
    <property type="evidence" value="ECO:0007669"/>
    <property type="project" value="UniProtKB-KW"/>
</dbReference>
<keyword evidence="4" id="KW-0342">GTP-binding</keyword>
<evidence type="ECO:0000256" key="1">
    <source>
        <dbReference type="ARBA" id="ARBA00005290"/>
    </source>
</evidence>
<dbReference type="AlphaFoldDB" id="A0A6P2BKK5"/>
<evidence type="ECO:0000313" key="5">
    <source>
        <dbReference type="EMBL" id="TVY99083.1"/>
    </source>
</evidence>
<dbReference type="OrthoDB" id="4319884at2"/>
<dbReference type="EMBL" id="RPFW01000013">
    <property type="protein sequence ID" value="TVY99083.1"/>
    <property type="molecule type" value="Genomic_DNA"/>
</dbReference>
<evidence type="ECO:0000256" key="3">
    <source>
        <dbReference type="ARBA" id="ARBA00022801"/>
    </source>
</evidence>
<dbReference type="PANTHER" id="PTHR42708:SF1">
    <property type="entry name" value="GLIDING MOTILITY PROTEIN MGLA"/>
    <property type="match status" value="1"/>
</dbReference>
<dbReference type="Proteomes" id="UP000460272">
    <property type="component" value="Unassembled WGS sequence"/>
</dbReference>
<accession>A0A6P2BKK5</accession>
<dbReference type="Pfam" id="PF03029">
    <property type="entry name" value="ATP_bind_1"/>
    <property type="match status" value="1"/>
</dbReference>
<organism evidence="5 6">
    <name type="scientific">Trebonia kvetii</name>
    <dbReference type="NCBI Taxonomy" id="2480626"/>
    <lineage>
        <taxon>Bacteria</taxon>
        <taxon>Bacillati</taxon>
        <taxon>Actinomycetota</taxon>
        <taxon>Actinomycetes</taxon>
        <taxon>Streptosporangiales</taxon>
        <taxon>Treboniaceae</taxon>
        <taxon>Trebonia</taxon>
    </lineage>
</organism>
<dbReference type="CDD" id="cd00882">
    <property type="entry name" value="Ras_like_GTPase"/>
    <property type="match status" value="1"/>
</dbReference>
<comment type="caution">
    <text evidence="5">The sequence shown here is derived from an EMBL/GenBank/DDBJ whole genome shotgun (WGS) entry which is preliminary data.</text>
</comment>
<dbReference type="InterPro" id="IPR052705">
    <property type="entry name" value="Gliding_Motility_GTPase"/>
</dbReference>
<dbReference type="GO" id="GO:0005525">
    <property type="term" value="F:GTP binding"/>
    <property type="evidence" value="ECO:0007669"/>
    <property type="project" value="UniProtKB-KW"/>
</dbReference>
<name>A0A6P2BKK5_9ACTN</name>
<keyword evidence="3" id="KW-0378">Hydrolase</keyword>
<keyword evidence="5" id="KW-0067">ATP-binding</keyword>
<dbReference type="InterPro" id="IPR027417">
    <property type="entry name" value="P-loop_NTPase"/>
</dbReference>
<dbReference type="PANTHER" id="PTHR42708">
    <property type="entry name" value="ATP/GTP-BINDING PROTEIN-RELATED"/>
    <property type="match status" value="1"/>
</dbReference>
<dbReference type="RefSeq" id="WP_145862254.1">
    <property type="nucleotide sequence ID" value="NZ_RPFW01000013.1"/>
</dbReference>
<keyword evidence="6" id="KW-1185">Reference proteome</keyword>
<comment type="similarity">
    <text evidence="1">Belongs to the GPN-loop GTPase family.</text>
</comment>
<reference evidence="5 6" key="1">
    <citation type="submission" date="2018-11" db="EMBL/GenBank/DDBJ databases">
        <title>Trebonia kvetii gen.nov., sp.nov., a novel acidophilic actinobacterium, and proposal of the new actinobacterial family Treboniaceae fam. nov.</title>
        <authorList>
            <person name="Rapoport D."/>
            <person name="Sagova-Mareckova M."/>
            <person name="Sedlacek I."/>
            <person name="Provaznik J."/>
            <person name="Kralova S."/>
            <person name="Pavlinic D."/>
            <person name="Benes V."/>
            <person name="Kopecky J."/>
        </authorList>
    </citation>
    <scope>NUCLEOTIDE SEQUENCE [LARGE SCALE GENOMIC DNA]</scope>
    <source>
        <strain evidence="5 6">15Tr583</strain>
    </source>
</reference>
<evidence type="ECO:0000256" key="2">
    <source>
        <dbReference type="ARBA" id="ARBA00022741"/>
    </source>
</evidence>
<dbReference type="Gene3D" id="3.40.50.300">
    <property type="entry name" value="P-loop containing nucleotide triphosphate hydrolases"/>
    <property type="match status" value="1"/>
</dbReference>
<evidence type="ECO:0000313" key="6">
    <source>
        <dbReference type="Proteomes" id="UP000460272"/>
    </source>
</evidence>